<keyword evidence="3" id="KW-0479">Metal-binding</keyword>
<evidence type="ECO:0000313" key="4">
    <source>
        <dbReference type="EMBL" id="CCH67424.1"/>
    </source>
</evidence>
<name>M1WSF5_9NOST</name>
<dbReference type="PANTHER" id="PTHR33376:SF5">
    <property type="entry name" value="EXTRACYTOPLASMIC SOLUTE RECEPTOR PROTEIN"/>
    <property type="match status" value="1"/>
</dbReference>
<reference evidence="5" key="2">
    <citation type="submission" date="2016-01" db="EMBL/GenBank/DDBJ databases">
        <title>Diatom-associated endosymboitic cyanobacterium lacks core nitrogen metabolism enzymes.</title>
        <authorList>
            <person name="Hilton J.A."/>
            <person name="Foster R.A."/>
            <person name="Tripp H.J."/>
            <person name="Carter B.J."/>
            <person name="Zehr J.P."/>
            <person name="Villareal T.A."/>
        </authorList>
    </citation>
    <scope>NUCLEOTIDE SEQUENCE [LARGE SCALE GENOMIC DNA]</scope>
    <source>
        <strain evidence="5">HH01</strain>
    </source>
</reference>
<dbReference type="GO" id="GO:0055085">
    <property type="term" value="P:transmembrane transport"/>
    <property type="evidence" value="ECO:0007669"/>
    <property type="project" value="InterPro"/>
</dbReference>
<dbReference type="Gene3D" id="3.40.190.10">
    <property type="entry name" value="Periplasmic binding protein-like II"/>
    <property type="match status" value="1"/>
</dbReference>
<evidence type="ECO:0008006" key="6">
    <source>
        <dbReference type="Google" id="ProtNLM"/>
    </source>
</evidence>
<dbReference type="PIRSF" id="PIRSF039026">
    <property type="entry name" value="SiaP"/>
    <property type="match status" value="1"/>
</dbReference>
<evidence type="ECO:0000256" key="2">
    <source>
        <dbReference type="PIRSR" id="PIRSR039026-1"/>
    </source>
</evidence>
<evidence type="ECO:0000256" key="3">
    <source>
        <dbReference type="PIRSR" id="PIRSR039026-2"/>
    </source>
</evidence>
<protein>
    <recommendedName>
        <fullName evidence="6">TRAP transporter solute receptor</fullName>
    </recommendedName>
</protein>
<dbReference type="GO" id="GO:0043177">
    <property type="term" value="F:organic acid binding"/>
    <property type="evidence" value="ECO:0007669"/>
    <property type="project" value="InterPro"/>
</dbReference>
<dbReference type="PANTHER" id="PTHR33376">
    <property type="match status" value="1"/>
</dbReference>
<accession>M1WSF5</accession>
<evidence type="ECO:0000256" key="1">
    <source>
        <dbReference type="ARBA" id="ARBA00022729"/>
    </source>
</evidence>
<feature type="binding site" evidence="2">
    <location>
        <position position="121"/>
    </location>
    <ligand>
        <name>substrate</name>
    </ligand>
</feature>
<dbReference type="InterPro" id="IPR026289">
    <property type="entry name" value="SBP_TakP-like"/>
</dbReference>
<sequence>MATSWPISLNIFNGAETIAKRVKEMTGGRFTIKTYAGGELTPPLQVLDAVRQGKVQCGHTASYYYIGKSLALVFASSVPFGLSAQQQNAWLYNGGGLEMIREIYREQFNIINFPAGNTGTQMGGWFKREVKSVADLKGLKMRIPGLGGQVMSRLGVNIQVLPASEIYLSLERGAIDAAEWVGPYDDEKLGLNRAAPFFYYPSWWEPGPTLDMLVNRNEWENLPKEYQEIFRTATYEANITLLSQYDTLNGEALARLVAGGTKLVAYSQEIMEAAQKATLEIFEENAIKDAQFKQIYKQWKEFRDKIYRWNRVNELSFANFTTKKLSL</sequence>
<feature type="binding site" evidence="2">
    <location>
        <position position="142"/>
    </location>
    <ligand>
        <name>substrate</name>
    </ligand>
</feature>
<comment type="caution">
    <text evidence="4">The sequence shown here is derived from an EMBL/GenBank/DDBJ whole genome shotgun (WGS) entry which is preliminary data.</text>
</comment>
<reference evidence="4 5" key="1">
    <citation type="submission" date="2012-05" db="EMBL/GenBank/DDBJ databases">
        <authorList>
            <person name="Hilton J."/>
        </authorList>
    </citation>
    <scope>NUCLEOTIDE SEQUENCE [LARGE SCALE GENOMIC DNA]</scope>
    <source>
        <strain evidence="4 5">HH01</strain>
    </source>
</reference>
<dbReference type="InterPro" id="IPR038404">
    <property type="entry name" value="TRAP_DctP_sf"/>
</dbReference>
<gene>
    <name evidence="4" type="ORF">RINTHH_12690</name>
</gene>
<dbReference type="GO" id="GO:0031317">
    <property type="term" value="C:tripartite ATP-independent periplasmic transporter complex"/>
    <property type="evidence" value="ECO:0007669"/>
    <property type="project" value="InterPro"/>
</dbReference>
<dbReference type="GO" id="GO:0015849">
    <property type="term" value="P:organic acid transport"/>
    <property type="evidence" value="ECO:0007669"/>
    <property type="project" value="InterPro"/>
</dbReference>
<dbReference type="NCBIfam" id="NF037995">
    <property type="entry name" value="TRAP_S1"/>
    <property type="match status" value="1"/>
</dbReference>
<dbReference type="EMBL" id="CAIY01000044">
    <property type="protein sequence ID" value="CCH67424.1"/>
    <property type="molecule type" value="Genomic_DNA"/>
</dbReference>
<dbReference type="Proteomes" id="UP000053051">
    <property type="component" value="Unassembled WGS sequence"/>
</dbReference>
<dbReference type="InterPro" id="IPR041722">
    <property type="entry name" value="TakP/all3028"/>
</dbReference>
<dbReference type="STRING" id="1165094.RINTHH_12690"/>
<keyword evidence="5" id="KW-1185">Reference proteome</keyword>
<evidence type="ECO:0000313" key="5">
    <source>
        <dbReference type="Proteomes" id="UP000053051"/>
    </source>
</evidence>
<feature type="binding site" evidence="3">
    <location>
        <position position="205"/>
    </location>
    <ligand>
        <name>substrate</name>
    </ligand>
</feature>
<dbReference type="SUPFAM" id="SSF53850">
    <property type="entry name" value="Periplasmic binding protein-like II"/>
    <property type="match status" value="1"/>
</dbReference>
<dbReference type="AlphaFoldDB" id="M1WSF5"/>
<feature type="binding site" evidence="3">
    <location>
        <position position="179"/>
    </location>
    <ligand>
        <name>substrate</name>
    </ligand>
</feature>
<dbReference type="GO" id="GO:0046872">
    <property type="term" value="F:metal ion binding"/>
    <property type="evidence" value="ECO:0007669"/>
    <property type="project" value="UniProtKB-KW"/>
</dbReference>
<organism evidence="4 5">
    <name type="scientific">Richelia intracellularis HH01</name>
    <dbReference type="NCBI Taxonomy" id="1165094"/>
    <lineage>
        <taxon>Bacteria</taxon>
        <taxon>Bacillati</taxon>
        <taxon>Cyanobacteriota</taxon>
        <taxon>Cyanophyceae</taxon>
        <taxon>Nostocales</taxon>
        <taxon>Nostocaceae</taxon>
        <taxon>Richelia</taxon>
    </lineage>
</organism>
<feature type="binding site" evidence="3">
    <location>
        <position position="180"/>
    </location>
    <ligand>
        <name>Na(+)</name>
        <dbReference type="ChEBI" id="CHEBI:29101"/>
    </ligand>
</feature>
<keyword evidence="1" id="KW-0732">Signal</keyword>
<dbReference type="Pfam" id="PF03480">
    <property type="entry name" value="DctP"/>
    <property type="match status" value="1"/>
</dbReference>
<proteinExistence type="predicted"/>
<dbReference type="CDD" id="cd13682">
    <property type="entry name" value="PBP2_TRAP_alpha-ketoacid"/>
    <property type="match status" value="1"/>
</dbReference>
<dbReference type="Gene3D" id="3.40.190.170">
    <property type="entry name" value="Bacterial extracellular solute-binding protein, family 7"/>
    <property type="match status" value="1"/>
</dbReference>
<dbReference type="InterPro" id="IPR018389">
    <property type="entry name" value="DctP_fam"/>
</dbReference>